<feature type="region of interest" description="Disordered" evidence="2">
    <location>
        <begin position="179"/>
        <end position="208"/>
    </location>
</feature>
<keyword evidence="4" id="KW-1185">Reference proteome</keyword>
<protein>
    <submittedName>
        <fullName evidence="3">Uncharacterized protein</fullName>
    </submittedName>
</protein>
<feature type="compositionally biased region" description="Polar residues" evidence="2">
    <location>
        <begin position="508"/>
        <end position="522"/>
    </location>
</feature>
<dbReference type="Proteomes" id="UP000070544">
    <property type="component" value="Unassembled WGS sequence"/>
</dbReference>
<evidence type="ECO:0000313" key="4">
    <source>
        <dbReference type="Proteomes" id="UP000070544"/>
    </source>
</evidence>
<dbReference type="EMBL" id="KQ965764">
    <property type="protein sequence ID" value="KXS15089.1"/>
    <property type="molecule type" value="Genomic_DNA"/>
</dbReference>
<feature type="compositionally biased region" description="Basic residues" evidence="2">
    <location>
        <begin position="61"/>
        <end position="71"/>
    </location>
</feature>
<evidence type="ECO:0000256" key="1">
    <source>
        <dbReference type="SAM" id="Coils"/>
    </source>
</evidence>
<evidence type="ECO:0000256" key="2">
    <source>
        <dbReference type="SAM" id="MobiDB-lite"/>
    </source>
</evidence>
<keyword evidence="1" id="KW-0175">Coiled coil</keyword>
<feature type="compositionally biased region" description="Low complexity" evidence="2">
    <location>
        <begin position="41"/>
        <end position="55"/>
    </location>
</feature>
<sequence length="554" mass="59319">MKGLANPSTNAGASGVRDFASPAQPPSKQAYTPDKLASKEASVSRGASRRSLGSLKDANMRAKKPKRARPRKTIAELAADLDLTEQLLGEQNLARARIKELEEEIKTLKATTRIQDRALSTFRDQQTSFPSLLQALHADLRSTKHAHSNLLVKLRDEERRSAGLVAEVVRLRQICEAYGRDPSTGAPRPKVDSHVHERNGQDATPAEAQTADLRARTLEKELDAARREIARVVDERARLRDQLVRSRREREEAERRAKNAEHLVAHEPTSPQPNGISFIKSGVASSPTPRNNTTPISRSRRITASDPAPRSRSVSKSRQTTIISHKKAVEARALPTVPEKSATPSRSAAVSPHPTSVSAHPASVSPPPPSVSPQTPIATPEPRVAPRALSPPPPPANVSRARSPVVAPSARSPNQEQIAVAPTSPPSQTRFIGTHDTTAPSTVFKPNLFAKPSAASAVGGGQTLKPHYPPVEVSPVYADVGTSDGKEPAPLGTKPHTSAALLKGSHRTPATSGYVPSTSPSRPNKGGRSVQIGLPARGAPADEETFEEVEIESL</sequence>
<accession>A0A139AEI3</accession>
<name>A0A139AEI3_GONPJ</name>
<feature type="compositionally biased region" description="Basic and acidic residues" evidence="2">
    <location>
        <begin position="189"/>
        <end position="200"/>
    </location>
</feature>
<feature type="compositionally biased region" description="Acidic residues" evidence="2">
    <location>
        <begin position="541"/>
        <end position="554"/>
    </location>
</feature>
<dbReference type="AlphaFoldDB" id="A0A139AEI3"/>
<feature type="compositionally biased region" description="Basic and acidic residues" evidence="2">
    <location>
        <begin position="245"/>
        <end position="265"/>
    </location>
</feature>
<feature type="compositionally biased region" description="Polar residues" evidence="2">
    <location>
        <begin position="312"/>
        <end position="323"/>
    </location>
</feature>
<feature type="compositionally biased region" description="Polar residues" evidence="2">
    <location>
        <begin position="426"/>
        <end position="435"/>
    </location>
</feature>
<dbReference type="OMA" id="HERNGQD"/>
<feature type="region of interest" description="Disordered" evidence="2">
    <location>
        <begin position="479"/>
        <end position="554"/>
    </location>
</feature>
<organism evidence="3 4">
    <name type="scientific">Gonapodya prolifera (strain JEL478)</name>
    <name type="common">Monoblepharis prolifera</name>
    <dbReference type="NCBI Taxonomy" id="1344416"/>
    <lineage>
        <taxon>Eukaryota</taxon>
        <taxon>Fungi</taxon>
        <taxon>Fungi incertae sedis</taxon>
        <taxon>Chytridiomycota</taxon>
        <taxon>Chytridiomycota incertae sedis</taxon>
        <taxon>Monoblepharidomycetes</taxon>
        <taxon>Monoblepharidales</taxon>
        <taxon>Gonapodyaceae</taxon>
        <taxon>Gonapodya</taxon>
    </lineage>
</organism>
<reference evidence="3 4" key="1">
    <citation type="journal article" date="2015" name="Genome Biol. Evol.">
        <title>Phylogenomic analyses indicate that early fungi evolved digesting cell walls of algal ancestors of land plants.</title>
        <authorList>
            <person name="Chang Y."/>
            <person name="Wang S."/>
            <person name="Sekimoto S."/>
            <person name="Aerts A.L."/>
            <person name="Choi C."/>
            <person name="Clum A."/>
            <person name="LaButti K.M."/>
            <person name="Lindquist E.A."/>
            <person name="Yee Ngan C."/>
            <person name="Ohm R.A."/>
            <person name="Salamov A.A."/>
            <person name="Grigoriev I.V."/>
            <person name="Spatafora J.W."/>
            <person name="Berbee M.L."/>
        </authorList>
    </citation>
    <scope>NUCLEOTIDE SEQUENCE [LARGE SCALE GENOMIC DNA]</scope>
    <source>
        <strain evidence="3 4">JEL478</strain>
    </source>
</reference>
<feature type="compositionally biased region" description="Polar residues" evidence="2">
    <location>
        <begin position="1"/>
        <end position="12"/>
    </location>
</feature>
<feature type="compositionally biased region" description="Polar residues" evidence="2">
    <location>
        <begin position="283"/>
        <end position="297"/>
    </location>
</feature>
<feature type="region of interest" description="Disordered" evidence="2">
    <location>
        <begin position="1"/>
        <end position="71"/>
    </location>
</feature>
<feature type="region of interest" description="Disordered" evidence="2">
    <location>
        <begin position="245"/>
        <end position="435"/>
    </location>
</feature>
<gene>
    <name evidence="3" type="ORF">M427DRAFT_70184</name>
</gene>
<proteinExistence type="predicted"/>
<evidence type="ECO:0000313" key="3">
    <source>
        <dbReference type="EMBL" id="KXS15089.1"/>
    </source>
</evidence>
<feature type="coiled-coil region" evidence="1">
    <location>
        <begin position="84"/>
        <end position="118"/>
    </location>
</feature>